<evidence type="ECO:0000259" key="1">
    <source>
        <dbReference type="Pfam" id="PF00004"/>
    </source>
</evidence>
<dbReference type="InterPro" id="IPR003959">
    <property type="entry name" value="ATPase_AAA_core"/>
</dbReference>
<dbReference type="OrthoDB" id="10610874at2759"/>
<proteinExistence type="predicted"/>
<dbReference type="Gene3D" id="3.40.50.300">
    <property type="entry name" value="P-loop containing nucleotide triphosphate hydrolases"/>
    <property type="match status" value="2"/>
</dbReference>
<comment type="caution">
    <text evidence="2">The sequence shown here is derived from an EMBL/GenBank/DDBJ whole genome shotgun (WGS) entry which is preliminary data.</text>
</comment>
<organism evidence="2 3">
    <name type="scientific">Symbiodinium microadriaticum</name>
    <name type="common">Dinoflagellate</name>
    <name type="synonym">Zooxanthella microadriatica</name>
    <dbReference type="NCBI Taxonomy" id="2951"/>
    <lineage>
        <taxon>Eukaryota</taxon>
        <taxon>Sar</taxon>
        <taxon>Alveolata</taxon>
        <taxon>Dinophyceae</taxon>
        <taxon>Suessiales</taxon>
        <taxon>Symbiodiniaceae</taxon>
        <taxon>Symbiodinium</taxon>
    </lineage>
</organism>
<evidence type="ECO:0000313" key="2">
    <source>
        <dbReference type="EMBL" id="OLP75812.1"/>
    </source>
</evidence>
<keyword evidence="3" id="KW-1185">Reference proteome</keyword>
<dbReference type="Proteomes" id="UP000186817">
    <property type="component" value="Unassembled WGS sequence"/>
</dbReference>
<evidence type="ECO:0000313" key="3">
    <source>
        <dbReference type="Proteomes" id="UP000186817"/>
    </source>
</evidence>
<feature type="domain" description="ATPase AAA-type core" evidence="1">
    <location>
        <begin position="1322"/>
        <end position="1427"/>
    </location>
</feature>
<accession>A0A1Q9BYR1</accession>
<protein>
    <recommendedName>
        <fullName evidence="1">ATPase AAA-type core domain-containing protein</fullName>
    </recommendedName>
</protein>
<name>A0A1Q9BYR1_SYMMI</name>
<dbReference type="EMBL" id="LSRX01002263">
    <property type="protein sequence ID" value="OLP75812.1"/>
    <property type="molecule type" value="Genomic_DNA"/>
</dbReference>
<gene>
    <name evidence="2" type="ORF">AK812_SmicGene44334</name>
</gene>
<sequence>MDSRGKHLNDLRLALRELDATGETGFEGFVATVLQAIIGQPFRLASSGTQRGRDGNSAFDQGATYFEAKRYKDEVPKKDVTIKLSELAVDDRGQVDLWVLGSTADTSAQHAKDYEELGAQHGIGVLILDWTGDFPTLALAAQLAGAQSGAFLKANLTNPGGTALADAAITALGSLGAEPGWGAAAKSLQVKLRDANVGLGLAKADNNKWLRSLFADRRESHIEFGQSLAPLAGADSYPLQNRPQVKELVSAFSGPSNNDFHAVLGEEGAGKSWLAIQAWLQSHPQCLLVVSTADQFTDDVHNDIEGFLFRKIARQIGAADTEAFRTRWRRRFRGWRENPDPANVRMALFIDGLNQAPNICWRRRLDPLANTLRDLGGQLIITTRTGHFAQFRQSLANNPKRVVVPDWSSEELRAVLVDRGVNADALSADVFATLRNPRILSMALELLDAKEIERIEEFSVGRLLFEHMRRSDHGNAVAVPAREFARALRAIAGSFMERLKGEDHDDLRLFDAASDTKLAAIASSRYFVQDAGDPDLYSIRDEGLNLALSLWLVSVLEKENRQGRDPGAKLVEVVGPIVALDQAAEVVASAVHTSCLSETCPTSVRAALIEHFVGLQNLPDNGFDAFAALARKVPDAFVMAAERIALTLSHVPSGEWVGEALIRWRNDPAVEAVLKKKISEWLSLYSLEPERMMFRQAGRDTEEQVQEERARREGEIQKHLGALTMMERAKMEQLTDATEPQFADLHRLAFHLLTGWPLAEFAPALVNWAFSDALGSSIHAPRKEFEHLIQFNRMDWTKTREALLGASAWLEADENRSWVGGWTLVHILRSTGALDDATKAENIAEWLTRDRERYRSWRRIEDYCASDPCDPGTSKPDNVELTADKFDQLETSLLSTQLGKTFEDHFLADALPGIAPEEKEAYERNVWARHWYNAILDAPSEMEFWRCSVLLAKIVDGRFSLWERSAEDADIISSRFLPTIQAHIERRIGKWKDKRQKTLFGGKVPDGKGGLTKSKRSRATSIELTGGAGFTYEDTVVAYYLVALLREESAALQDGIVRSVAVQQAGHGYPMDDLIVETDQLGEQATLGLQVKTGFAISSSDALFKDVIARALETRSTPKFQPERDTYGFAAEHLAVHRLRTLGRLVDWAKSSPDWKHFEDRFAEDASAANDERAMRDDITTIIKPVSTEEEWQFYRHLVATRFDGLGPQGVTRTDLINRLQELVASNEDGQGTLLFDRLCTIVRQGAGTARKWTREALLAQLRDVVSLKVAPNHAHDIEVLQEFSTTGIDAISDDIDGIRIERPQIEQLIRERLASAKVLNVSGMPGCGKSAMLKRIAVADAQNGPILFLKSDLLEGKTWLTFAEVLGLKHRAVTSLLAEIGATGTPILFIDGIDRIRPDHRGIISDIVKAIEKNEALSNWKVLATSRDQGLEAYRTWFPVNFYSGTQISDVPVSAFTDDEATILAEKVPALSRLLLGTPAVSEIARRPFFASVLAETFADDTVTPQTEVDLIAAWWSRAGHNAFEETVPQRQRALVDLAECGVENLGKGVPARKLKEATIAKIADLKTDHIVRTEDGGAFYSFNHDIFFEWAFFRLLIELGTDWPRGLEAAGEPPLLGRVVGLLAQSAIGTKGKWLAGYRALEKEPLRSQWRREWLTAPPFSTTFETTTDEFGELVTADDYALLEKLLVWFQAEHTVPNQYVLQNPALTTAGYMIGMAEYLSWPSEFGGWRRLLSWLLPRAPNLPARLLPSLLELFGVWQNALADHRNPISEAIVNVCSAWLVELEQDLYSERFSSEHGRWEALGGEARKSLLGLQRDRGWPVDV</sequence>
<dbReference type="GO" id="GO:0016887">
    <property type="term" value="F:ATP hydrolysis activity"/>
    <property type="evidence" value="ECO:0007669"/>
    <property type="project" value="InterPro"/>
</dbReference>
<dbReference type="Pfam" id="PF00004">
    <property type="entry name" value="AAA"/>
    <property type="match status" value="1"/>
</dbReference>
<reference evidence="2 3" key="1">
    <citation type="submission" date="2016-02" db="EMBL/GenBank/DDBJ databases">
        <title>Genome analysis of coral dinoflagellate symbionts highlights evolutionary adaptations to a symbiotic lifestyle.</title>
        <authorList>
            <person name="Aranda M."/>
            <person name="Li Y."/>
            <person name="Liew Y.J."/>
            <person name="Baumgarten S."/>
            <person name="Simakov O."/>
            <person name="Wilson M."/>
            <person name="Piel J."/>
            <person name="Ashoor H."/>
            <person name="Bougouffa S."/>
            <person name="Bajic V.B."/>
            <person name="Ryu T."/>
            <person name="Ravasi T."/>
            <person name="Bayer T."/>
            <person name="Micklem G."/>
            <person name="Kim H."/>
            <person name="Bhak J."/>
            <person name="Lajeunesse T.C."/>
            <person name="Voolstra C.R."/>
        </authorList>
    </citation>
    <scope>NUCLEOTIDE SEQUENCE [LARGE SCALE GENOMIC DNA]</scope>
    <source>
        <strain evidence="2 3">CCMP2467</strain>
    </source>
</reference>
<dbReference type="GO" id="GO:0005524">
    <property type="term" value="F:ATP binding"/>
    <property type="evidence" value="ECO:0007669"/>
    <property type="project" value="InterPro"/>
</dbReference>
<dbReference type="InterPro" id="IPR027417">
    <property type="entry name" value="P-loop_NTPase"/>
</dbReference>
<dbReference type="SUPFAM" id="SSF52540">
    <property type="entry name" value="P-loop containing nucleoside triphosphate hydrolases"/>
    <property type="match status" value="1"/>
</dbReference>